<keyword evidence="3" id="KW-1185">Reference proteome</keyword>
<dbReference type="Gene3D" id="2.30.130.40">
    <property type="entry name" value="LON domain-like"/>
    <property type="match status" value="1"/>
</dbReference>
<evidence type="ECO:0000259" key="1">
    <source>
        <dbReference type="PROSITE" id="PS51787"/>
    </source>
</evidence>
<dbReference type="PROSITE" id="PS51787">
    <property type="entry name" value="LON_N"/>
    <property type="match status" value="1"/>
</dbReference>
<dbReference type="RefSeq" id="WP_175624876.1">
    <property type="nucleotide sequence ID" value="NZ_JADOEL010000001.1"/>
</dbReference>
<accession>A0ABS0ENQ6</accession>
<evidence type="ECO:0000313" key="2">
    <source>
        <dbReference type="EMBL" id="MBF8176491.1"/>
    </source>
</evidence>
<dbReference type="Gene3D" id="1.10.4060.10">
    <property type="entry name" value="BPP1347 like domain"/>
    <property type="match status" value="1"/>
</dbReference>
<comment type="caution">
    <text evidence="2">The sequence shown here is derived from an EMBL/GenBank/DDBJ whole genome shotgun (WGS) entry which is preliminary data.</text>
</comment>
<reference evidence="2 3" key="1">
    <citation type="submission" date="2020-11" db="EMBL/GenBank/DDBJ databases">
        <title>WGS of Herminiimonas contaminans strain Marseille-Q4544 isolated from planarians Schmidtea mediterranea.</title>
        <authorList>
            <person name="Kangale L."/>
        </authorList>
    </citation>
    <scope>NUCLEOTIDE SEQUENCE [LARGE SCALE GENOMIC DNA]</scope>
    <source>
        <strain evidence="2 3">Marseille-Q4544</strain>
    </source>
</reference>
<dbReference type="Pfam" id="PF02190">
    <property type="entry name" value="LON_substr_bdg"/>
    <property type="match status" value="1"/>
</dbReference>
<gene>
    <name evidence="2" type="ORF">IXC47_02205</name>
</gene>
<dbReference type="SUPFAM" id="SSF88697">
    <property type="entry name" value="PUA domain-like"/>
    <property type="match status" value="1"/>
</dbReference>
<proteinExistence type="predicted"/>
<dbReference type="EMBL" id="JADOEL010000001">
    <property type="protein sequence ID" value="MBF8176491.1"/>
    <property type="molecule type" value="Genomic_DNA"/>
</dbReference>
<evidence type="ECO:0000313" key="3">
    <source>
        <dbReference type="Proteomes" id="UP000657372"/>
    </source>
</evidence>
<name>A0ABS0ENQ6_9BURK</name>
<protein>
    <submittedName>
        <fullName evidence="2">LON peptidase substrate-binding domain-containing protein</fullName>
    </submittedName>
</protein>
<dbReference type="InterPro" id="IPR003111">
    <property type="entry name" value="Lon_prtase_N"/>
</dbReference>
<dbReference type="PANTHER" id="PTHR46732">
    <property type="entry name" value="ATP-DEPENDENT PROTEASE LA (LON) DOMAIN PROTEIN"/>
    <property type="match status" value="1"/>
</dbReference>
<dbReference type="PANTHER" id="PTHR46732:SF8">
    <property type="entry name" value="ATP-DEPENDENT PROTEASE LA (LON) DOMAIN PROTEIN"/>
    <property type="match status" value="1"/>
</dbReference>
<organism evidence="2 3">
    <name type="scientific">Herminiimonas contaminans</name>
    <dbReference type="NCBI Taxonomy" id="1111140"/>
    <lineage>
        <taxon>Bacteria</taxon>
        <taxon>Pseudomonadati</taxon>
        <taxon>Pseudomonadota</taxon>
        <taxon>Betaproteobacteria</taxon>
        <taxon>Burkholderiales</taxon>
        <taxon>Oxalobacteraceae</taxon>
        <taxon>Herminiimonas</taxon>
    </lineage>
</organism>
<dbReference type="SMART" id="SM00464">
    <property type="entry name" value="LON"/>
    <property type="match status" value="1"/>
</dbReference>
<sequence length="208" mass="23594">MPANEYWLPLFPLNTVLFPGGILPLKVFETRYIDMVRDCMKREMPFGVVLIKSGQEIGEAAEPEDVGCMAHITDWDAPQLGVLLLRTEGGTRFRILETRVHKDQHLEGRVEIIGHGGPSILAQEHQGCANTLKLVIHDINTKGRAEIGEEFESPFTENLHLDDAGWVANRWCEILPIPLKARQKLLEVDDAQTRLTIIQQYLQQHEII</sequence>
<dbReference type="InterPro" id="IPR046336">
    <property type="entry name" value="Lon_prtase_N_sf"/>
</dbReference>
<dbReference type="Proteomes" id="UP000657372">
    <property type="component" value="Unassembled WGS sequence"/>
</dbReference>
<feature type="domain" description="Lon N-terminal" evidence="1">
    <location>
        <begin position="5"/>
        <end position="206"/>
    </location>
</feature>
<dbReference type="InterPro" id="IPR015947">
    <property type="entry name" value="PUA-like_sf"/>
</dbReference>